<name>A0ACB9K8I6_9ASTR</name>
<sequence>MPGQAEPVMPDPLQGMAMGDPPHIESIHDQPPQHPRHVRQPVRLDKATQALLDGLVADSRRQTRYSERMEDLIMWICHEQPESSHHHYHRHVSIRTTPVWMMAGRVWMMAGQITTLKSKEERFSKRNKYIDKFDHTNHDH</sequence>
<proteinExistence type="predicted"/>
<reference evidence="1 2" key="2">
    <citation type="journal article" date="2022" name="Mol. Ecol. Resour.">
        <title>The genomes of chicory, endive, great burdock and yacon provide insights into Asteraceae paleo-polyploidization history and plant inulin production.</title>
        <authorList>
            <person name="Fan W."/>
            <person name="Wang S."/>
            <person name="Wang H."/>
            <person name="Wang A."/>
            <person name="Jiang F."/>
            <person name="Liu H."/>
            <person name="Zhao H."/>
            <person name="Xu D."/>
            <person name="Zhang Y."/>
        </authorList>
    </citation>
    <scope>NUCLEOTIDE SEQUENCE [LARGE SCALE GENOMIC DNA]</scope>
    <source>
        <strain evidence="2">cv. Yunnan</strain>
        <tissue evidence="1">Leaves</tissue>
    </source>
</reference>
<reference evidence="2" key="1">
    <citation type="journal article" date="2022" name="Mol. Ecol. Resour.">
        <title>The genomes of chicory, endive, great burdock and yacon provide insights into Asteraceae palaeo-polyploidization history and plant inulin production.</title>
        <authorList>
            <person name="Fan W."/>
            <person name="Wang S."/>
            <person name="Wang H."/>
            <person name="Wang A."/>
            <person name="Jiang F."/>
            <person name="Liu H."/>
            <person name="Zhao H."/>
            <person name="Xu D."/>
            <person name="Zhang Y."/>
        </authorList>
    </citation>
    <scope>NUCLEOTIDE SEQUENCE [LARGE SCALE GENOMIC DNA]</scope>
    <source>
        <strain evidence="2">cv. Yunnan</strain>
    </source>
</reference>
<evidence type="ECO:0000313" key="1">
    <source>
        <dbReference type="EMBL" id="KAI3828577.1"/>
    </source>
</evidence>
<keyword evidence="2" id="KW-1185">Reference proteome</keyword>
<accession>A0ACB9K8I6</accession>
<protein>
    <submittedName>
        <fullName evidence="1">Uncharacterized protein</fullName>
    </submittedName>
</protein>
<evidence type="ECO:0000313" key="2">
    <source>
        <dbReference type="Proteomes" id="UP001056120"/>
    </source>
</evidence>
<gene>
    <name evidence="1" type="ORF">L1987_02681</name>
</gene>
<comment type="caution">
    <text evidence="1">The sequence shown here is derived from an EMBL/GenBank/DDBJ whole genome shotgun (WGS) entry which is preliminary data.</text>
</comment>
<dbReference type="Proteomes" id="UP001056120">
    <property type="component" value="Linkage Group LG01"/>
</dbReference>
<dbReference type="EMBL" id="CM042018">
    <property type="protein sequence ID" value="KAI3828577.1"/>
    <property type="molecule type" value="Genomic_DNA"/>
</dbReference>
<organism evidence="1 2">
    <name type="scientific">Smallanthus sonchifolius</name>
    <dbReference type="NCBI Taxonomy" id="185202"/>
    <lineage>
        <taxon>Eukaryota</taxon>
        <taxon>Viridiplantae</taxon>
        <taxon>Streptophyta</taxon>
        <taxon>Embryophyta</taxon>
        <taxon>Tracheophyta</taxon>
        <taxon>Spermatophyta</taxon>
        <taxon>Magnoliopsida</taxon>
        <taxon>eudicotyledons</taxon>
        <taxon>Gunneridae</taxon>
        <taxon>Pentapetalae</taxon>
        <taxon>asterids</taxon>
        <taxon>campanulids</taxon>
        <taxon>Asterales</taxon>
        <taxon>Asteraceae</taxon>
        <taxon>Asteroideae</taxon>
        <taxon>Heliantheae alliance</taxon>
        <taxon>Millerieae</taxon>
        <taxon>Smallanthus</taxon>
    </lineage>
</organism>